<reference evidence="1" key="2">
    <citation type="submission" date="2023-04" db="EMBL/GenBank/DDBJ databases">
        <authorList>
            <person name="Bu L."/>
            <person name="Lu L."/>
            <person name="Laidemitt M.R."/>
            <person name="Zhang S.M."/>
            <person name="Mutuku M."/>
            <person name="Mkoji G."/>
            <person name="Steinauer M."/>
            <person name="Loker E.S."/>
        </authorList>
    </citation>
    <scope>NUCLEOTIDE SEQUENCE</scope>
    <source>
        <strain evidence="1">KasaAsao</strain>
        <tissue evidence="1">Whole Snail</tissue>
    </source>
</reference>
<keyword evidence="2" id="KW-1185">Reference proteome</keyword>
<feature type="non-terminal residue" evidence="1">
    <location>
        <position position="54"/>
    </location>
</feature>
<dbReference type="EMBL" id="JASAOG010000040">
    <property type="protein sequence ID" value="KAK0059638.1"/>
    <property type="molecule type" value="Genomic_DNA"/>
</dbReference>
<name>A0AAD8BS17_BIOPF</name>
<reference evidence="1" key="1">
    <citation type="journal article" date="2023" name="PLoS Negl. Trop. Dis.">
        <title>A genome sequence for Biomphalaria pfeifferi, the major vector snail for the human-infecting parasite Schistosoma mansoni.</title>
        <authorList>
            <person name="Bu L."/>
            <person name="Lu L."/>
            <person name="Laidemitt M.R."/>
            <person name="Zhang S.M."/>
            <person name="Mutuku M."/>
            <person name="Mkoji G."/>
            <person name="Steinauer M."/>
            <person name="Loker E.S."/>
        </authorList>
    </citation>
    <scope>NUCLEOTIDE SEQUENCE</scope>
    <source>
        <strain evidence="1">KasaAsao</strain>
    </source>
</reference>
<dbReference type="AlphaFoldDB" id="A0AAD8BS17"/>
<evidence type="ECO:0000313" key="2">
    <source>
        <dbReference type="Proteomes" id="UP001233172"/>
    </source>
</evidence>
<gene>
    <name evidence="1" type="ORF">Bpfe_010806</name>
</gene>
<protein>
    <submittedName>
        <fullName evidence="1">Ras GTPase-activating protein 3-like isoform X2</fullName>
    </submittedName>
</protein>
<comment type="caution">
    <text evidence="1">The sequence shown here is derived from an EMBL/GenBank/DDBJ whole genome shotgun (WGS) entry which is preliminary data.</text>
</comment>
<sequence>EAKDLPATSFSSSSRNTCCAIKIDSEEIFRTSIVEKSLKTMPENGDRKLCSSTL</sequence>
<organism evidence="1 2">
    <name type="scientific">Biomphalaria pfeifferi</name>
    <name type="common">Bloodfluke planorb</name>
    <name type="synonym">Freshwater snail</name>
    <dbReference type="NCBI Taxonomy" id="112525"/>
    <lineage>
        <taxon>Eukaryota</taxon>
        <taxon>Metazoa</taxon>
        <taxon>Spiralia</taxon>
        <taxon>Lophotrochozoa</taxon>
        <taxon>Mollusca</taxon>
        <taxon>Gastropoda</taxon>
        <taxon>Heterobranchia</taxon>
        <taxon>Euthyneura</taxon>
        <taxon>Panpulmonata</taxon>
        <taxon>Hygrophila</taxon>
        <taxon>Lymnaeoidea</taxon>
        <taxon>Planorbidae</taxon>
        <taxon>Biomphalaria</taxon>
    </lineage>
</organism>
<proteinExistence type="predicted"/>
<accession>A0AAD8BS17</accession>
<dbReference type="Proteomes" id="UP001233172">
    <property type="component" value="Unassembled WGS sequence"/>
</dbReference>
<evidence type="ECO:0000313" key="1">
    <source>
        <dbReference type="EMBL" id="KAK0059638.1"/>
    </source>
</evidence>